<dbReference type="InParanoid" id="T0QHC6"/>
<dbReference type="RefSeq" id="XP_008613731.1">
    <property type="nucleotide sequence ID" value="XM_008615509.1"/>
</dbReference>
<dbReference type="GeneID" id="19950292"/>
<protein>
    <recommendedName>
        <fullName evidence="3">LNS2/PITP domain-containing protein</fullName>
    </recommendedName>
</protein>
<dbReference type="EMBL" id="JH767161">
    <property type="protein sequence ID" value="EQC33045.1"/>
    <property type="molecule type" value="Genomic_DNA"/>
</dbReference>
<reference evidence="4 5" key="1">
    <citation type="submission" date="2012-04" db="EMBL/GenBank/DDBJ databases">
        <title>The Genome Sequence of Saprolegnia declina VS20.</title>
        <authorList>
            <consortium name="The Broad Institute Genome Sequencing Platform"/>
            <person name="Russ C."/>
            <person name="Nusbaum C."/>
            <person name="Tyler B."/>
            <person name="van West P."/>
            <person name="Dieguez-Uribeondo J."/>
            <person name="de Bruijn I."/>
            <person name="Tripathy S."/>
            <person name="Jiang R."/>
            <person name="Young S.K."/>
            <person name="Zeng Q."/>
            <person name="Gargeya S."/>
            <person name="Fitzgerald M."/>
            <person name="Haas B."/>
            <person name="Abouelleil A."/>
            <person name="Alvarado L."/>
            <person name="Arachchi H.M."/>
            <person name="Berlin A."/>
            <person name="Chapman S.B."/>
            <person name="Goldberg J."/>
            <person name="Griggs A."/>
            <person name="Gujja S."/>
            <person name="Hansen M."/>
            <person name="Howarth C."/>
            <person name="Imamovic A."/>
            <person name="Larimer J."/>
            <person name="McCowen C."/>
            <person name="Montmayeur A."/>
            <person name="Murphy C."/>
            <person name="Neiman D."/>
            <person name="Pearson M."/>
            <person name="Priest M."/>
            <person name="Roberts A."/>
            <person name="Saif S."/>
            <person name="Shea T."/>
            <person name="Sisk P."/>
            <person name="Sykes S."/>
            <person name="Wortman J."/>
            <person name="Nusbaum C."/>
            <person name="Birren B."/>
        </authorList>
    </citation>
    <scope>NUCLEOTIDE SEQUENCE [LARGE SCALE GENOMIC DNA]</scope>
    <source>
        <strain evidence="4 5">VS20</strain>
    </source>
</reference>
<evidence type="ECO:0000256" key="1">
    <source>
        <dbReference type="ARBA" id="ARBA00005476"/>
    </source>
</evidence>
<feature type="compositionally biased region" description="Low complexity" evidence="2">
    <location>
        <begin position="430"/>
        <end position="462"/>
    </location>
</feature>
<dbReference type="VEuPathDB" id="FungiDB:SDRG_09565"/>
<sequence>MADDGDYDLFGPPPPTKPADSYENLFPPAAPSVDVGNELFPAAGSTASYDHPNPLFPQEPVLARGPAPPAVARQTDDMKKAGNAIDIILVRNDSGTAIACTPWVAAFSYSRFSSSSAGDHVDVFVNGRKLPLPMVLGDKGRCAFPSGLDTPPDDVLAFLNDIIPLDDTSSYASVRFEHRKRYTASVRYVECRLYVWGPDDAAIVADLDGTITISDIEGHIRTLRLGQYDFIHAGACAFFGKLHAMGLRILYLTARPIHWADSSREHLDQAAQPPYKLPPGPLITNSSGYTGALLTEVVNKNPNVFKQNVLNTIQLATIHGGRKSAHPVFVAGFGNRPTDVAAYEAVGIDAAAIFLIDPTSSLKAVRGAKVFESYADPEALLWLLPKLKPNVPFGLRDTMDSYFAHEVVEAEERKAARAKAKALDAETRSLSRTLSSSTSSSSNSTRTLQRQGSSAGSSSSYSTLPPSFALHPNRTEL</sequence>
<dbReference type="InterPro" id="IPR023214">
    <property type="entry name" value="HAD_sf"/>
</dbReference>
<feature type="region of interest" description="Disordered" evidence="2">
    <location>
        <begin position="429"/>
        <end position="477"/>
    </location>
</feature>
<dbReference type="InterPro" id="IPR007651">
    <property type="entry name" value="Lipin_N"/>
</dbReference>
<dbReference type="SUPFAM" id="SSF56784">
    <property type="entry name" value="HAD-like"/>
    <property type="match status" value="1"/>
</dbReference>
<dbReference type="GO" id="GO:0008195">
    <property type="term" value="F:phosphatidate phosphatase activity"/>
    <property type="evidence" value="ECO:0007669"/>
    <property type="project" value="TreeGrafter"/>
</dbReference>
<name>T0QHC6_SAPDV</name>
<dbReference type="PANTHER" id="PTHR12181:SF12">
    <property type="entry name" value="PHOSPHATIDATE PHOSPHATASE"/>
    <property type="match status" value="1"/>
</dbReference>
<dbReference type="Pfam" id="PF04571">
    <property type="entry name" value="Lipin_N"/>
    <property type="match status" value="1"/>
</dbReference>
<dbReference type="Gene3D" id="3.40.50.1000">
    <property type="entry name" value="HAD superfamily/HAD-like"/>
    <property type="match status" value="1"/>
</dbReference>
<dbReference type="PANTHER" id="PTHR12181">
    <property type="entry name" value="LIPIN"/>
    <property type="match status" value="1"/>
</dbReference>
<dbReference type="Proteomes" id="UP000030762">
    <property type="component" value="Unassembled WGS sequence"/>
</dbReference>
<gene>
    <name evidence="4" type="ORF">SDRG_09565</name>
</gene>
<keyword evidence="5" id="KW-1185">Reference proteome</keyword>
<dbReference type="SMART" id="SM00775">
    <property type="entry name" value="LNS2"/>
    <property type="match status" value="1"/>
</dbReference>
<dbReference type="STRING" id="1156394.T0QHC6"/>
<evidence type="ECO:0000259" key="3">
    <source>
        <dbReference type="SMART" id="SM00775"/>
    </source>
</evidence>
<accession>T0QHC6</accession>
<dbReference type="eggNOG" id="KOG2116">
    <property type="taxonomic scope" value="Eukaryota"/>
</dbReference>
<dbReference type="OMA" id="VRYVECR"/>
<feature type="domain" description="LNS2/PITP" evidence="3">
    <location>
        <begin position="202"/>
        <end position="365"/>
    </location>
</feature>
<evidence type="ECO:0000256" key="2">
    <source>
        <dbReference type="SAM" id="MobiDB-lite"/>
    </source>
</evidence>
<dbReference type="Pfam" id="PF08235">
    <property type="entry name" value="LNS2"/>
    <property type="match status" value="1"/>
</dbReference>
<dbReference type="GO" id="GO:0009062">
    <property type="term" value="P:fatty acid catabolic process"/>
    <property type="evidence" value="ECO:0007669"/>
    <property type="project" value="TreeGrafter"/>
</dbReference>
<dbReference type="InterPro" id="IPR036412">
    <property type="entry name" value="HAD-like_sf"/>
</dbReference>
<comment type="similarity">
    <text evidence="1">Belongs to the lipin family.</text>
</comment>
<dbReference type="GO" id="GO:0005634">
    <property type="term" value="C:nucleus"/>
    <property type="evidence" value="ECO:0007669"/>
    <property type="project" value="TreeGrafter"/>
</dbReference>
<feature type="region of interest" description="Disordered" evidence="2">
    <location>
        <begin position="1"/>
        <end position="28"/>
    </location>
</feature>
<dbReference type="AlphaFoldDB" id="T0QHC6"/>
<dbReference type="InterPro" id="IPR026058">
    <property type="entry name" value="LIPIN"/>
</dbReference>
<proteinExistence type="inferred from homology"/>
<dbReference type="InterPro" id="IPR031315">
    <property type="entry name" value="LNS2/PITP"/>
</dbReference>
<dbReference type="InterPro" id="IPR013209">
    <property type="entry name" value="LNS2"/>
</dbReference>
<organism evidence="4 5">
    <name type="scientific">Saprolegnia diclina (strain VS20)</name>
    <dbReference type="NCBI Taxonomy" id="1156394"/>
    <lineage>
        <taxon>Eukaryota</taxon>
        <taxon>Sar</taxon>
        <taxon>Stramenopiles</taxon>
        <taxon>Oomycota</taxon>
        <taxon>Saprolegniomycetes</taxon>
        <taxon>Saprolegniales</taxon>
        <taxon>Saprolegniaceae</taxon>
        <taxon>Saprolegnia</taxon>
    </lineage>
</organism>
<dbReference type="GO" id="GO:0019432">
    <property type="term" value="P:triglyceride biosynthetic process"/>
    <property type="evidence" value="ECO:0007669"/>
    <property type="project" value="TreeGrafter"/>
</dbReference>
<evidence type="ECO:0000313" key="5">
    <source>
        <dbReference type="Proteomes" id="UP000030762"/>
    </source>
</evidence>
<evidence type="ECO:0000313" key="4">
    <source>
        <dbReference type="EMBL" id="EQC33045.1"/>
    </source>
</evidence>
<dbReference type="OrthoDB" id="4567at2759"/>